<feature type="transmembrane region" description="Helical" evidence="1">
    <location>
        <begin position="63"/>
        <end position="88"/>
    </location>
</feature>
<dbReference type="GeneID" id="7825671"/>
<dbReference type="InParanoid" id="I7M7W8"/>
<keyword evidence="1" id="KW-1133">Transmembrane helix</keyword>
<keyword evidence="1" id="KW-0472">Membrane</keyword>
<dbReference type="HOGENOM" id="CLU_1328714_0_0_1"/>
<dbReference type="EMBL" id="GG662699">
    <property type="protein sequence ID" value="EAR96152.1"/>
    <property type="molecule type" value="Genomic_DNA"/>
</dbReference>
<organism evidence="2 3">
    <name type="scientific">Tetrahymena thermophila (strain SB210)</name>
    <dbReference type="NCBI Taxonomy" id="312017"/>
    <lineage>
        <taxon>Eukaryota</taxon>
        <taxon>Sar</taxon>
        <taxon>Alveolata</taxon>
        <taxon>Ciliophora</taxon>
        <taxon>Intramacronucleata</taxon>
        <taxon>Oligohymenophorea</taxon>
        <taxon>Hymenostomatida</taxon>
        <taxon>Tetrahymenina</taxon>
        <taxon>Tetrahymenidae</taxon>
        <taxon>Tetrahymena</taxon>
    </lineage>
</organism>
<evidence type="ECO:0000313" key="3">
    <source>
        <dbReference type="Proteomes" id="UP000009168"/>
    </source>
</evidence>
<proteinExistence type="predicted"/>
<feature type="transmembrane region" description="Helical" evidence="1">
    <location>
        <begin position="100"/>
        <end position="122"/>
    </location>
</feature>
<keyword evidence="1 2" id="KW-0812">Transmembrane</keyword>
<dbReference type="KEGG" id="tet:TTHERM_00129270"/>
<keyword evidence="3" id="KW-1185">Reference proteome</keyword>
<evidence type="ECO:0000256" key="1">
    <source>
        <dbReference type="SAM" id="Phobius"/>
    </source>
</evidence>
<sequence>MNKLQQIQFKFDDRGLMMLNQVSIFVVTFVSLGYGLIVYFHFLACNCLNIQIPGLQEKIEQKIQQYGLAAIAQMVFDLITIPLILYNLSRLLYRKQIHIFFEIIFVIALFMRILAGSLIYYFNLQKDELSYISFITFQDYCSSFLNITQDLCNVLESINSYSNSNLSLVSLSTLNLLFFLIFYHINYKETKAKHKDLELEMQEEKNS</sequence>
<name>I7M7W8_TETTS</name>
<protein>
    <submittedName>
        <fullName evidence="2">Transmembrane protein, putative</fullName>
    </submittedName>
</protein>
<feature type="transmembrane region" description="Helical" evidence="1">
    <location>
        <begin position="166"/>
        <end position="185"/>
    </location>
</feature>
<dbReference type="RefSeq" id="XP_001016397.1">
    <property type="nucleotide sequence ID" value="XM_001016397.1"/>
</dbReference>
<dbReference type="Proteomes" id="UP000009168">
    <property type="component" value="Unassembled WGS sequence"/>
</dbReference>
<accession>I7M7W8</accession>
<evidence type="ECO:0000313" key="2">
    <source>
        <dbReference type="EMBL" id="EAR96152.1"/>
    </source>
</evidence>
<dbReference type="AlphaFoldDB" id="I7M7W8"/>
<feature type="transmembrane region" description="Helical" evidence="1">
    <location>
        <begin position="21"/>
        <end position="43"/>
    </location>
</feature>
<gene>
    <name evidence="2" type="ORF">TTHERM_00129270</name>
</gene>
<reference evidence="3" key="1">
    <citation type="journal article" date="2006" name="PLoS Biol.">
        <title>Macronuclear genome sequence of the ciliate Tetrahymena thermophila, a model eukaryote.</title>
        <authorList>
            <person name="Eisen J.A."/>
            <person name="Coyne R.S."/>
            <person name="Wu M."/>
            <person name="Wu D."/>
            <person name="Thiagarajan M."/>
            <person name="Wortman J.R."/>
            <person name="Badger J.H."/>
            <person name="Ren Q."/>
            <person name="Amedeo P."/>
            <person name="Jones K.M."/>
            <person name="Tallon L.J."/>
            <person name="Delcher A.L."/>
            <person name="Salzberg S.L."/>
            <person name="Silva J.C."/>
            <person name="Haas B.J."/>
            <person name="Majoros W.H."/>
            <person name="Farzad M."/>
            <person name="Carlton J.M."/>
            <person name="Smith R.K. Jr."/>
            <person name="Garg J."/>
            <person name="Pearlman R.E."/>
            <person name="Karrer K.M."/>
            <person name="Sun L."/>
            <person name="Manning G."/>
            <person name="Elde N.C."/>
            <person name="Turkewitz A.P."/>
            <person name="Asai D.J."/>
            <person name="Wilkes D.E."/>
            <person name="Wang Y."/>
            <person name="Cai H."/>
            <person name="Collins K."/>
            <person name="Stewart B.A."/>
            <person name="Lee S.R."/>
            <person name="Wilamowska K."/>
            <person name="Weinberg Z."/>
            <person name="Ruzzo W.L."/>
            <person name="Wloga D."/>
            <person name="Gaertig J."/>
            <person name="Frankel J."/>
            <person name="Tsao C.-C."/>
            <person name="Gorovsky M.A."/>
            <person name="Keeling P.J."/>
            <person name="Waller R.F."/>
            <person name="Patron N.J."/>
            <person name="Cherry J.M."/>
            <person name="Stover N.A."/>
            <person name="Krieger C.J."/>
            <person name="del Toro C."/>
            <person name="Ryder H.F."/>
            <person name="Williamson S.C."/>
            <person name="Barbeau R.A."/>
            <person name="Hamilton E.P."/>
            <person name="Orias E."/>
        </authorList>
    </citation>
    <scope>NUCLEOTIDE SEQUENCE [LARGE SCALE GENOMIC DNA]</scope>
    <source>
        <strain evidence="3">SB210</strain>
    </source>
</reference>